<gene>
    <name evidence="11" type="ORF">KC19_7G108200</name>
</gene>
<dbReference type="PANTHER" id="PTHR19918">
    <property type="entry name" value="CELL DIVISION CYCLE 20 CDC20 FIZZY -RELATED"/>
    <property type="match status" value="1"/>
</dbReference>
<feature type="repeat" description="WD" evidence="8">
    <location>
        <begin position="418"/>
        <end position="451"/>
    </location>
</feature>
<keyword evidence="4" id="KW-0677">Repeat</keyword>
<dbReference type="InterPro" id="IPR015943">
    <property type="entry name" value="WD40/YVTN_repeat-like_dom_sf"/>
</dbReference>
<dbReference type="SMART" id="SM00320">
    <property type="entry name" value="WD40"/>
    <property type="match status" value="7"/>
</dbReference>
<keyword evidence="3" id="KW-0132">Cell division</keyword>
<keyword evidence="6" id="KW-0131">Cell cycle</keyword>
<name>A0A8T0H4Y9_CERPU</name>
<feature type="repeat" description="WD" evidence="8">
    <location>
        <begin position="283"/>
        <end position="324"/>
    </location>
</feature>
<dbReference type="GO" id="GO:0051301">
    <property type="term" value="P:cell division"/>
    <property type="evidence" value="ECO:0007669"/>
    <property type="project" value="UniProtKB-KW"/>
</dbReference>
<evidence type="ECO:0000256" key="7">
    <source>
        <dbReference type="ARBA" id="ARBA00023425"/>
    </source>
</evidence>
<evidence type="ECO:0000256" key="6">
    <source>
        <dbReference type="ARBA" id="ARBA00023306"/>
    </source>
</evidence>
<dbReference type="InterPro" id="IPR036322">
    <property type="entry name" value="WD40_repeat_dom_sf"/>
</dbReference>
<evidence type="ECO:0000313" key="12">
    <source>
        <dbReference type="Proteomes" id="UP000822688"/>
    </source>
</evidence>
<dbReference type="PROSITE" id="PS50294">
    <property type="entry name" value="WD_REPEATS_REGION"/>
    <property type="match status" value="3"/>
</dbReference>
<dbReference type="EMBL" id="CM026428">
    <property type="protein sequence ID" value="KAG0567071.1"/>
    <property type="molecule type" value="Genomic_DNA"/>
</dbReference>
<evidence type="ECO:0000313" key="11">
    <source>
        <dbReference type="EMBL" id="KAG0567071.1"/>
    </source>
</evidence>
<reference evidence="11" key="1">
    <citation type="submission" date="2020-06" db="EMBL/GenBank/DDBJ databases">
        <title>WGS assembly of Ceratodon purpureus strain R40.</title>
        <authorList>
            <person name="Carey S.B."/>
            <person name="Jenkins J."/>
            <person name="Shu S."/>
            <person name="Lovell J.T."/>
            <person name="Sreedasyam A."/>
            <person name="Maumus F."/>
            <person name="Tiley G.P."/>
            <person name="Fernandez-Pozo N."/>
            <person name="Barry K."/>
            <person name="Chen C."/>
            <person name="Wang M."/>
            <person name="Lipzen A."/>
            <person name="Daum C."/>
            <person name="Saski C.A."/>
            <person name="Payton A.C."/>
            <person name="Mcbreen J.C."/>
            <person name="Conrad R.E."/>
            <person name="Kollar L.M."/>
            <person name="Olsson S."/>
            <person name="Huttunen S."/>
            <person name="Landis J.B."/>
            <person name="Wickett N.J."/>
            <person name="Johnson M.G."/>
            <person name="Rensing S.A."/>
            <person name="Grimwood J."/>
            <person name="Schmutz J."/>
            <person name="Mcdaniel S.F."/>
        </authorList>
    </citation>
    <scope>NUCLEOTIDE SEQUENCE</scope>
    <source>
        <strain evidence="11">R40</strain>
    </source>
</reference>
<dbReference type="Proteomes" id="UP000822688">
    <property type="component" value="Chromosome 7"/>
</dbReference>
<keyword evidence="2 8" id="KW-0853">WD repeat</keyword>
<comment type="similarity">
    <text evidence="1">Belongs to the WD repeat CDC20/Fizzy family.</text>
</comment>
<evidence type="ECO:0000256" key="8">
    <source>
        <dbReference type="PROSITE-ProRule" id="PRU00221"/>
    </source>
</evidence>
<proteinExistence type="inferred from homology"/>
<evidence type="ECO:0000259" key="10">
    <source>
        <dbReference type="Pfam" id="PF24807"/>
    </source>
</evidence>
<evidence type="ECO:0000256" key="3">
    <source>
        <dbReference type="ARBA" id="ARBA00022618"/>
    </source>
</evidence>
<keyword evidence="12" id="KW-1185">Reference proteome</keyword>
<dbReference type="InterPro" id="IPR001680">
    <property type="entry name" value="WD40_rpt"/>
</dbReference>
<protein>
    <recommendedName>
        <fullName evidence="10">CDC20/Fizzy WD40 domain-containing protein</fullName>
    </recommendedName>
</protein>
<dbReference type="GO" id="GO:0005680">
    <property type="term" value="C:anaphase-promoting complex"/>
    <property type="evidence" value="ECO:0007669"/>
    <property type="project" value="TreeGrafter"/>
</dbReference>
<dbReference type="Pfam" id="PF24807">
    <property type="entry name" value="WD40_CDC20-Fz"/>
    <property type="match status" value="1"/>
</dbReference>
<dbReference type="InterPro" id="IPR033010">
    <property type="entry name" value="Cdc20/Fizzy"/>
</dbReference>
<dbReference type="InterPro" id="IPR056150">
    <property type="entry name" value="WD40_CDC20-Fz"/>
</dbReference>
<accession>A0A8T0H4Y9</accession>
<comment type="caution">
    <text evidence="11">The sequence shown here is derived from an EMBL/GenBank/DDBJ whole genome shotgun (WGS) entry which is preliminary data.</text>
</comment>
<feature type="region of interest" description="Disordered" evidence="9">
    <location>
        <begin position="460"/>
        <end position="479"/>
    </location>
</feature>
<keyword evidence="5" id="KW-0498">Mitosis</keyword>
<dbReference type="GO" id="GO:1990757">
    <property type="term" value="F:ubiquitin ligase activator activity"/>
    <property type="evidence" value="ECO:0007669"/>
    <property type="project" value="TreeGrafter"/>
</dbReference>
<sequence length="479" mass="52399">MAAMQAMAKAFQTPTKASGSCGKWESMPLRETVSPLVMKKKTPKAKTPGRASDRFITDRSAMDFGIANFMMTKENSSSMDMISPTKDEYKKQLAESLLNNNGQKQSRILAFKNKPPPPPEGHSGAQTLYSQNVASGQTKPKKMFRHIPQAPERTLDAPDMLDDYYLNLLDWSSSNVLAVALGMTVYLWDATTSSIEELMTVDEEGPITSVSWAPDGQYLAVGLNNATVQLWDSTSLRQLRTLRGHSARVGALAWNGPTLATGGRDNMILNHDVRIRDHVIGSMAAHEQEVCGLKWSPSGQQLASGGNDNMLHIWDAAAASSTSASPLHRLDEHQAAVKALAWCPFQSNLLASGGGTADRCIKFWNTHTGACVNSIDTQSQVCALQWSKHEKEILSSHGFSQNQLCLWKYPSMVKMAEFTGHTSRVLHLAQSPDGYTVASAAGDETLRFWQVFGTPEANVPSQKRTKEVGSALSSLTRIR</sequence>
<dbReference type="GO" id="GO:1905786">
    <property type="term" value="P:positive regulation of anaphase-promoting complex-dependent catabolic process"/>
    <property type="evidence" value="ECO:0007669"/>
    <property type="project" value="TreeGrafter"/>
</dbReference>
<feature type="domain" description="CDC20/Fizzy WD40" evidence="10">
    <location>
        <begin position="155"/>
        <end position="449"/>
    </location>
</feature>
<evidence type="ECO:0000256" key="2">
    <source>
        <dbReference type="ARBA" id="ARBA00022574"/>
    </source>
</evidence>
<comment type="function">
    <text evidence="7">Component of the anaphase promoting complex/cyclosome (APC/C), a cell cycle-regulated E3 ubiquitin-protein ligase complex that controls progression through mitosis and the G1 phase of the cell cycle.</text>
</comment>
<dbReference type="PROSITE" id="PS50082">
    <property type="entry name" value="WD_REPEATS_2"/>
    <property type="match status" value="3"/>
</dbReference>
<evidence type="ECO:0000256" key="4">
    <source>
        <dbReference type="ARBA" id="ARBA00022737"/>
    </source>
</evidence>
<feature type="repeat" description="WD" evidence="8">
    <location>
        <begin position="200"/>
        <end position="241"/>
    </location>
</feature>
<dbReference type="CDD" id="cd00200">
    <property type="entry name" value="WD40"/>
    <property type="match status" value="1"/>
</dbReference>
<organism evidence="11 12">
    <name type="scientific">Ceratodon purpureus</name>
    <name type="common">Fire moss</name>
    <name type="synonym">Dicranum purpureum</name>
    <dbReference type="NCBI Taxonomy" id="3225"/>
    <lineage>
        <taxon>Eukaryota</taxon>
        <taxon>Viridiplantae</taxon>
        <taxon>Streptophyta</taxon>
        <taxon>Embryophyta</taxon>
        <taxon>Bryophyta</taxon>
        <taxon>Bryophytina</taxon>
        <taxon>Bryopsida</taxon>
        <taxon>Dicranidae</taxon>
        <taxon>Pseudoditrichales</taxon>
        <taxon>Ditrichaceae</taxon>
        <taxon>Ceratodon</taxon>
    </lineage>
</organism>
<dbReference type="PANTHER" id="PTHR19918:SF8">
    <property type="entry name" value="FI02843P"/>
    <property type="match status" value="1"/>
</dbReference>
<evidence type="ECO:0000256" key="9">
    <source>
        <dbReference type="SAM" id="MobiDB-lite"/>
    </source>
</evidence>
<evidence type="ECO:0000256" key="5">
    <source>
        <dbReference type="ARBA" id="ARBA00022776"/>
    </source>
</evidence>
<dbReference type="GO" id="GO:0010997">
    <property type="term" value="F:anaphase-promoting complex binding"/>
    <property type="evidence" value="ECO:0007669"/>
    <property type="project" value="InterPro"/>
</dbReference>
<dbReference type="SUPFAM" id="SSF50978">
    <property type="entry name" value="WD40 repeat-like"/>
    <property type="match status" value="1"/>
</dbReference>
<dbReference type="GO" id="GO:0031145">
    <property type="term" value="P:anaphase-promoting complex-dependent catabolic process"/>
    <property type="evidence" value="ECO:0007669"/>
    <property type="project" value="TreeGrafter"/>
</dbReference>
<dbReference type="AlphaFoldDB" id="A0A8T0H4Y9"/>
<dbReference type="Gene3D" id="2.130.10.10">
    <property type="entry name" value="YVTN repeat-like/Quinoprotein amine dehydrogenase"/>
    <property type="match status" value="1"/>
</dbReference>
<evidence type="ECO:0000256" key="1">
    <source>
        <dbReference type="ARBA" id="ARBA00006445"/>
    </source>
</evidence>